<dbReference type="Proteomes" id="UP000614272">
    <property type="component" value="Unassembled WGS sequence"/>
</dbReference>
<keyword evidence="5 8" id="KW-0249">Electron transport</keyword>
<comment type="subunit">
    <text evidence="8">Homodimer.</text>
</comment>
<proteinExistence type="inferred from homology"/>
<dbReference type="InterPro" id="IPR036369">
    <property type="entry name" value="HIPIP_sf"/>
</dbReference>
<dbReference type="InterPro" id="IPR006311">
    <property type="entry name" value="TAT_signal"/>
</dbReference>
<dbReference type="RefSeq" id="WP_099033241.1">
    <property type="nucleotide sequence ID" value="NZ_BMGJ01000002.1"/>
</dbReference>
<feature type="domain" description="High potential iron-sulfur proteins family profile" evidence="9">
    <location>
        <begin position="29"/>
        <end position="96"/>
    </location>
</feature>
<comment type="similarity">
    <text evidence="8">Belongs to the high-potential iron-sulfur protein (HiPIP) family.</text>
</comment>
<evidence type="ECO:0000256" key="8">
    <source>
        <dbReference type="RuleBase" id="RU000620"/>
    </source>
</evidence>
<keyword evidence="11" id="KW-1185">Reference proteome</keyword>
<dbReference type="EMBL" id="BMGJ01000002">
    <property type="protein sequence ID" value="GGD52586.1"/>
    <property type="molecule type" value="Genomic_DNA"/>
</dbReference>
<dbReference type="InterPro" id="IPR000170">
    <property type="entry name" value="High_potential_FeS_prot"/>
</dbReference>
<reference evidence="11" key="1">
    <citation type="journal article" date="2019" name="Int. J. Syst. Evol. Microbiol.">
        <title>The Global Catalogue of Microorganisms (GCM) 10K type strain sequencing project: providing services to taxonomists for standard genome sequencing and annotation.</title>
        <authorList>
            <consortium name="The Broad Institute Genomics Platform"/>
            <consortium name="The Broad Institute Genome Sequencing Center for Infectious Disease"/>
            <person name="Wu L."/>
            <person name="Ma J."/>
        </authorList>
    </citation>
    <scope>NUCLEOTIDE SEQUENCE [LARGE SCALE GENOMIC DNA]</scope>
    <source>
        <strain evidence="11">CGMCC 1.12923</strain>
    </source>
</reference>
<evidence type="ECO:0000256" key="4">
    <source>
        <dbReference type="ARBA" id="ARBA00022723"/>
    </source>
</evidence>
<evidence type="ECO:0000256" key="7">
    <source>
        <dbReference type="ARBA" id="ARBA00023014"/>
    </source>
</evidence>
<dbReference type="SUPFAM" id="SSF57652">
    <property type="entry name" value="HIPIP (high potential iron protein)"/>
    <property type="match status" value="1"/>
</dbReference>
<evidence type="ECO:0000256" key="6">
    <source>
        <dbReference type="ARBA" id="ARBA00023004"/>
    </source>
</evidence>
<keyword evidence="4 8" id="KW-0479">Metal-binding</keyword>
<dbReference type="Pfam" id="PF01355">
    <property type="entry name" value="HIPIP"/>
    <property type="match status" value="1"/>
</dbReference>
<keyword evidence="7 8" id="KW-0411">Iron-sulfur</keyword>
<evidence type="ECO:0000256" key="5">
    <source>
        <dbReference type="ARBA" id="ARBA00022982"/>
    </source>
</evidence>
<evidence type="ECO:0000256" key="3">
    <source>
        <dbReference type="ARBA" id="ARBA00022485"/>
    </source>
</evidence>
<keyword evidence="3 8" id="KW-0004">4Fe-4S</keyword>
<keyword evidence="6 8" id="KW-0408">Iron</keyword>
<evidence type="ECO:0000313" key="10">
    <source>
        <dbReference type="EMBL" id="GGD52586.1"/>
    </source>
</evidence>
<evidence type="ECO:0000313" key="11">
    <source>
        <dbReference type="Proteomes" id="UP000614272"/>
    </source>
</evidence>
<protein>
    <recommendedName>
        <fullName evidence="8">High-potential iron-sulfur protein</fullName>
        <shortName evidence="8">HiPIP</shortName>
    </recommendedName>
</protein>
<evidence type="ECO:0000256" key="2">
    <source>
        <dbReference type="ARBA" id="ARBA00022448"/>
    </source>
</evidence>
<comment type="function">
    <text evidence="1 8">Specific class of high-redox-potential 4Fe-4S ferredoxins. Functions in anaerobic electron transport in most purple and in some other photosynthetic bacteria and in at least one genus (Paracoccus) of halophilic, denitrifying bacteria.</text>
</comment>
<comment type="caution">
    <text evidence="10">The sequence shown here is derived from an EMBL/GenBank/DDBJ whole genome shotgun (WGS) entry which is preliminary data.</text>
</comment>
<gene>
    <name evidence="10" type="ORF">GCM10011357_05540</name>
</gene>
<keyword evidence="2 8" id="KW-0813">Transport</keyword>
<dbReference type="PROSITE" id="PS51318">
    <property type="entry name" value="TAT"/>
    <property type="match status" value="1"/>
</dbReference>
<evidence type="ECO:0000256" key="1">
    <source>
        <dbReference type="ARBA" id="ARBA00002137"/>
    </source>
</evidence>
<accession>A0ABQ1R293</accession>
<organism evidence="10 11">
    <name type="scientific">Lacimicrobium alkaliphilum</name>
    <dbReference type="NCBI Taxonomy" id="1526571"/>
    <lineage>
        <taxon>Bacteria</taxon>
        <taxon>Pseudomonadati</taxon>
        <taxon>Pseudomonadota</taxon>
        <taxon>Gammaproteobacteria</taxon>
        <taxon>Alteromonadales</taxon>
        <taxon>Alteromonadaceae</taxon>
        <taxon>Lacimicrobium</taxon>
    </lineage>
</organism>
<evidence type="ECO:0000259" key="9">
    <source>
        <dbReference type="PROSITE" id="PS51373"/>
    </source>
</evidence>
<dbReference type="PROSITE" id="PS51373">
    <property type="entry name" value="HIPIP"/>
    <property type="match status" value="1"/>
</dbReference>
<sequence length="96" mass="10351">MSELNRRNFLKISGATLIGLTTGGITLSASAKEKLSLDNPSAKALQYVHKSEKDGQTCANCMHIQGDASKDWRPCALFPNNLVANDGWCAAWAKAK</sequence>
<dbReference type="Gene3D" id="4.10.490.10">
    <property type="entry name" value="High potential iron-sulphur protein"/>
    <property type="match status" value="1"/>
</dbReference>
<name>A0ABQ1R293_9ALTE</name>